<evidence type="ECO:0000256" key="6">
    <source>
        <dbReference type="ARBA" id="ARBA00022989"/>
    </source>
</evidence>
<dbReference type="OrthoDB" id="4139357at2759"/>
<protein>
    <submittedName>
        <fullName evidence="12">ABC transporter</fullName>
    </submittedName>
</protein>
<feature type="domain" description="ABC transmembrane type-1" evidence="11">
    <location>
        <begin position="808"/>
        <end position="1084"/>
    </location>
</feature>
<dbReference type="PANTHER" id="PTHR24223:SF345">
    <property type="entry name" value="ABC MULTIDRUG TRANSPORTER (EUROFUNG)"/>
    <property type="match status" value="1"/>
</dbReference>
<evidence type="ECO:0000256" key="8">
    <source>
        <dbReference type="SAM" id="Phobius"/>
    </source>
</evidence>
<keyword evidence="4" id="KW-0547">Nucleotide-binding</keyword>
<name>A0A8H8TZ97_9HELO</name>
<dbReference type="InterPro" id="IPR044746">
    <property type="entry name" value="ABCC_6TM_D1"/>
</dbReference>
<dbReference type="FunFam" id="1.20.1560.10:FF:000066">
    <property type="entry name" value="ABC multidrug transporter (Eurofung)"/>
    <property type="match status" value="1"/>
</dbReference>
<dbReference type="Gene3D" id="1.20.1560.10">
    <property type="entry name" value="ABC transporter type 1, transmembrane domain"/>
    <property type="match status" value="2"/>
</dbReference>
<sequence length="1387" mass="153672">TLGVLLSVMLLSYLTNFSASDIQHDTCFFISLLISLLAAPGLSLLLFLEQRRSQKPSDLGTLYLLASILCDVVVLTVPSGAAERMEISRPVLIRCCMDAAILLFECCGKRSAFSAVNKHQSPEELSGVLSRALFTWINPILLRGYRNILIDQDLPPLSEDMKPETTRKKILQIWSQRAARPETRKTLPLALLKAVKKPFLVAIMPRLFLIAFRYSQPTLIKRSIRYVLTYSAGAQSNLGYWLVVSAAIVYVGLAIATAVYQHCINRLKLLTRSALVGLIHDKTMKSPSIANDNGEATTLMSTDADSLDGIAEMVHEVWAQVVEVIIGIVLLSSEVGWIWPLPLFLIYMCSHVSRFVAKQLHPRQKAWNNATQSRVAATSSMISAMKTIKLLGFQQYLSNRIQELRKEELYAASKLRWLMVYYNASANALGIFSPSITLVVFAVISGVRGQNLDTETAFTTVAILTMVTHPANMVMTIVPRAVASFAGFDRIQSFLLRPSLRASRVTLPKASSNQFSRDPASGELTKPSPAILIQQLGIGDKQLILQDINLEVPAGSVSIISGPTGSGKSTLLRAMLGEVVPARGTIMLSTRRIAYCAQRSWLPSGNIKEVIQGTAEQDDDTWYHEVTNMCCLTHDFSSLPEGDQTHIGSRGLNLSGGQRQRVALARALFARCDIVLLDDTFSGLDGETEKSVFDNLFGPTGLFRRLKTTVVLASNSTQYFQAADHIVVLGDHGIKEQGNWQTIEGKASSIAKFTSSSQSKYNISQSANFDKLSAQTRAKDEAEVDLARQTGDSALYSYYFGFVGLTNLVLYVTFTLSYSFFFTIPQYWLQLWTESSGSNTVFYTCGFLFLSVMSWSTTNGIMWSNVIRLAPQSGMRLHQRLLYIVTNAPLSYFSKTENGSILNRFSQDIQLIDKQLPTALSNIMAQTFKLLMQIVLLFIAQKWLTMSLPGCMLIVYVIQKVYLRTSRQLRFLELESRAGVFSSFLESVEGLETIRAFDWSEEVIQDNILCVEKSQRPEFLLFSLQRWLNLVLDLLTAVIATSVVAIAVAYRGRISGGQVGIALNIMLVANSTLLKLVENWTTLEISLGAIARLKMLESMTSAEGDEIGNLDPPNDWPSIGQVEFKDITTSYHTKSLALRNISLNINAGQKLIICGRTGSGKSTLLLTLLRILELQTGKIEIDGIDIKHVRLDVLRERCFIAVSQDPLLLSNETLRFNLNPDASVSDEIVTDALRKTGLWSHFFIGERHLGEETGHAIDISELGQHAVFDKKLLLFQELSVGQCQLFALCRALIKAISLRCTGAKPVVLLDEVTSSLDSDTESIIHRVIDEEFTGNGHTVIIVAHRLSVLNEHTKTGRDAVAFMGDGRLLEVITDLQPSTLRLLGEDE</sequence>
<keyword evidence="6 8" id="KW-1133">Transmembrane helix</keyword>
<dbReference type="GO" id="GO:0140359">
    <property type="term" value="F:ABC-type transporter activity"/>
    <property type="evidence" value="ECO:0007669"/>
    <property type="project" value="InterPro"/>
</dbReference>
<feature type="transmembrane region" description="Helical" evidence="8">
    <location>
        <begin position="238"/>
        <end position="260"/>
    </location>
</feature>
<dbReference type="PROSITE" id="PS50929">
    <property type="entry name" value="ABC_TM1F"/>
    <property type="match status" value="2"/>
</dbReference>
<dbReference type="InterPro" id="IPR011527">
    <property type="entry name" value="ABC1_TM_dom"/>
</dbReference>
<feature type="transmembrane region" description="Helical" evidence="8">
    <location>
        <begin position="29"/>
        <end position="48"/>
    </location>
</feature>
<feature type="signal peptide" evidence="9">
    <location>
        <begin position="1"/>
        <end position="19"/>
    </location>
</feature>
<evidence type="ECO:0000256" key="9">
    <source>
        <dbReference type="SAM" id="SignalP"/>
    </source>
</evidence>
<keyword evidence="9" id="KW-0732">Signal</keyword>
<dbReference type="InterPro" id="IPR044726">
    <property type="entry name" value="ABCC_6TM_D2"/>
</dbReference>
<gene>
    <name evidence="12" type="primary">FUM19_6</name>
    <name evidence="12" type="ORF">LHYA1_G003603</name>
</gene>
<feature type="non-terminal residue" evidence="12">
    <location>
        <position position="1"/>
    </location>
</feature>
<organism evidence="12 13">
    <name type="scientific">Lachnellula hyalina</name>
    <dbReference type="NCBI Taxonomy" id="1316788"/>
    <lineage>
        <taxon>Eukaryota</taxon>
        <taxon>Fungi</taxon>
        <taxon>Dikarya</taxon>
        <taxon>Ascomycota</taxon>
        <taxon>Pezizomycotina</taxon>
        <taxon>Leotiomycetes</taxon>
        <taxon>Helotiales</taxon>
        <taxon>Lachnaceae</taxon>
        <taxon>Lachnellula</taxon>
    </lineage>
</organism>
<accession>A0A8H8TZ97</accession>
<dbReference type="InterPro" id="IPR017871">
    <property type="entry name" value="ABC_transporter-like_CS"/>
</dbReference>
<feature type="transmembrane region" description="Helical" evidence="8">
    <location>
        <begin position="841"/>
        <end position="866"/>
    </location>
</feature>
<evidence type="ECO:0000259" key="10">
    <source>
        <dbReference type="PROSITE" id="PS50893"/>
    </source>
</evidence>
<dbReference type="InterPro" id="IPR050173">
    <property type="entry name" value="ABC_transporter_C-like"/>
</dbReference>
<comment type="subcellular location">
    <subcellularLocation>
        <location evidence="1">Membrane</location>
        <topology evidence="1">Multi-pass membrane protein</topology>
    </subcellularLocation>
</comment>
<evidence type="ECO:0000256" key="3">
    <source>
        <dbReference type="ARBA" id="ARBA00022692"/>
    </source>
</evidence>
<dbReference type="InterPro" id="IPR036640">
    <property type="entry name" value="ABC1_TM_sf"/>
</dbReference>
<dbReference type="GO" id="GO:0005524">
    <property type="term" value="F:ATP binding"/>
    <property type="evidence" value="ECO:0007669"/>
    <property type="project" value="UniProtKB-KW"/>
</dbReference>
<comment type="caution">
    <text evidence="12">The sequence shown here is derived from an EMBL/GenBank/DDBJ whole genome shotgun (WGS) entry which is preliminary data.</text>
</comment>
<feature type="transmembrane region" description="Helical" evidence="8">
    <location>
        <begin position="420"/>
        <end position="444"/>
    </location>
</feature>
<evidence type="ECO:0000256" key="1">
    <source>
        <dbReference type="ARBA" id="ARBA00004141"/>
    </source>
</evidence>
<keyword evidence="3 8" id="KW-0812">Transmembrane</keyword>
<evidence type="ECO:0000256" key="4">
    <source>
        <dbReference type="ARBA" id="ARBA00022741"/>
    </source>
</evidence>
<feature type="domain" description="ABC transmembrane type-1" evidence="11">
    <location>
        <begin position="207"/>
        <end position="483"/>
    </location>
</feature>
<feature type="domain" description="ABC transporter" evidence="10">
    <location>
        <begin position="1122"/>
        <end position="1385"/>
    </location>
</feature>
<keyword evidence="13" id="KW-1185">Reference proteome</keyword>
<dbReference type="GeneID" id="41983801"/>
<dbReference type="RefSeq" id="XP_031006325.1">
    <property type="nucleotide sequence ID" value="XM_031148572.1"/>
</dbReference>
<evidence type="ECO:0000256" key="7">
    <source>
        <dbReference type="ARBA" id="ARBA00023136"/>
    </source>
</evidence>
<evidence type="ECO:0000313" key="12">
    <source>
        <dbReference type="EMBL" id="TVY27537.1"/>
    </source>
</evidence>
<dbReference type="SUPFAM" id="SSF52540">
    <property type="entry name" value="P-loop containing nucleoside triphosphate hydrolases"/>
    <property type="match status" value="2"/>
</dbReference>
<dbReference type="Gene3D" id="3.40.50.300">
    <property type="entry name" value="P-loop containing nucleotide triphosphate hydrolases"/>
    <property type="match status" value="2"/>
</dbReference>
<dbReference type="PANTHER" id="PTHR24223">
    <property type="entry name" value="ATP-BINDING CASSETTE SUB-FAMILY C"/>
    <property type="match status" value="1"/>
</dbReference>
<evidence type="ECO:0000256" key="2">
    <source>
        <dbReference type="ARBA" id="ARBA00022448"/>
    </source>
</evidence>
<dbReference type="PROSITE" id="PS50893">
    <property type="entry name" value="ABC_TRANSPORTER_2"/>
    <property type="match status" value="2"/>
</dbReference>
<dbReference type="GO" id="GO:0016020">
    <property type="term" value="C:membrane"/>
    <property type="evidence" value="ECO:0007669"/>
    <property type="project" value="UniProtKB-SubCell"/>
</dbReference>
<dbReference type="Proteomes" id="UP000431533">
    <property type="component" value="Unassembled WGS sequence"/>
</dbReference>
<feature type="transmembrane region" description="Helical" evidence="8">
    <location>
        <begin position="798"/>
        <end position="821"/>
    </location>
</feature>
<keyword evidence="7 8" id="KW-0472">Membrane</keyword>
<dbReference type="PROSITE" id="PS00211">
    <property type="entry name" value="ABC_TRANSPORTER_1"/>
    <property type="match status" value="2"/>
</dbReference>
<feature type="transmembrane region" description="Helical" evidence="8">
    <location>
        <begin position="934"/>
        <end position="958"/>
    </location>
</feature>
<keyword evidence="2" id="KW-0813">Transport</keyword>
<evidence type="ECO:0000313" key="13">
    <source>
        <dbReference type="Proteomes" id="UP000431533"/>
    </source>
</evidence>
<dbReference type="EMBL" id="QGMH01000047">
    <property type="protein sequence ID" value="TVY27537.1"/>
    <property type="molecule type" value="Genomic_DNA"/>
</dbReference>
<keyword evidence="5" id="KW-0067">ATP-binding</keyword>
<feature type="chain" id="PRO_5034653510" evidence="9">
    <location>
        <begin position="20"/>
        <end position="1387"/>
    </location>
</feature>
<dbReference type="Pfam" id="PF00005">
    <property type="entry name" value="ABC_tran"/>
    <property type="match status" value="2"/>
</dbReference>
<dbReference type="Pfam" id="PF00664">
    <property type="entry name" value="ABC_membrane"/>
    <property type="match status" value="2"/>
</dbReference>
<reference evidence="12 13" key="1">
    <citation type="submission" date="2018-05" db="EMBL/GenBank/DDBJ databases">
        <title>Genome sequencing and assembly of the regulated plant pathogen Lachnellula willkommii and related sister species for the development of diagnostic species identification markers.</title>
        <authorList>
            <person name="Giroux E."/>
            <person name="Bilodeau G."/>
        </authorList>
    </citation>
    <scope>NUCLEOTIDE SEQUENCE [LARGE SCALE GENOMIC DNA]</scope>
    <source>
        <strain evidence="12 13">CBS 185.66</strain>
    </source>
</reference>
<dbReference type="InterPro" id="IPR027417">
    <property type="entry name" value="P-loop_NTPase"/>
</dbReference>
<dbReference type="InterPro" id="IPR003439">
    <property type="entry name" value="ABC_transporter-like_ATP-bd"/>
</dbReference>
<dbReference type="CDD" id="cd18579">
    <property type="entry name" value="ABC_6TM_ABCC_D1"/>
    <property type="match status" value="1"/>
</dbReference>
<evidence type="ECO:0000256" key="5">
    <source>
        <dbReference type="ARBA" id="ARBA00022840"/>
    </source>
</evidence>
<dbReference type="GO" id="GO:0016887">
    <property type="term" value="F:ATP hydrolysis activity"/>
    <property type="evidence" value="ECO:0007669"/>
    <property type="project" value="InterPro"/>
</dbReference>
<dbReference type="SMART" id="SM00382">
    <property type="entry name" value="AAA"/>
    <property type="match status" value="2"/>
</dbReference>
<feature type="domain" description="ABC transporter" evidence="10">
    <location>
        <begin position="525"/>
        <end position="756"/>
    </location>
</feature>
<dbReference type="SUPFAM" id="SSF90123">
    <property type="entry name" value="ABC transporter transmembrane region"/>
    <property type="match status" value="2"/>
</dbReference>
<feature type="transmembrane region" description="Helical" evidence="8">
    <location>
        <begin position="456"/>
        <end position="478"/>
    </location>
</feature>
<dbReference type="InterPro" id="IPR003593">
    <property type="entry name" value="AAA+_ATPase"/>
</dbReference>
<proteinExistence type="predicted"/>
<dbReference type="CDD" id="cd18580">
    <property type="entry name" value="ABC_6TM_ABCC_D2"/>
    <property type="match status" value="1"/>
</dbReference>
<evidence type="ECO:0000259" key="11">
    <source>
        <dbReference type="PROSITE" id="PS50929"/>
    </source>
</evidence>